<evidence type="ECO:0000259" key="1">
    <source>
        <dbReference type="PROSITE" id="PS51186"/>
    </source>
</evidence>
<dbReference type="InterPro" id="IPR051908">
    <property type="entry name" value="Ribosomal_N-acetyltransferase"/>
</dbReference>
<dbReference type="GO" id="GO:1990189">
    <property type="term" value="F:protein N-terminal-serine acetyltransferase activity"/>
    <property type="evidence" value="ECO:0007669"/>
    <property type="project" value="TreeGrafter"/>
</dbReference>
<dbReference type="PANTHER" id="PTHR43441:SF5">
    <property type="entry name" value="FAMILY ACETYLTRANSFERASE, PUTATIVE-RELATED"/>
    <property type="match status" value="1"/>
</dbReference>
<keyword evidence="3" id="KW-1185">Reference proteome</keyword>
<organism evidence="2 3">
    <name type="scientific">Apiosordaria backusii</name>
    <dbReference type="NCBI Taxonomy" id="314023"/>
    <lineage>
        <taxon>Eukaryota</taxon>
        <taxon>Fungi</taxon>
        <taxon>Dikarya</taxon>
        <taxon>Ascomycota</taxon>
        <taxon>Pezizomycotina</taxon>
        <taxon>Sordariomycetes</taxon>
        <taxon>Sordariomycetidae</taxon>
        <taxon>Sordariales</taxon>
        <taxon>Lasiosphaeriaceae</taxon>
        <taxon>Apiosordaria</taxon>
    </lineage>
</organism>
<dbReference type="InterPro" id="IPR016181">
    <property type="entry name" value="Acyl_CoA_acyltransferase"/>
</dbReference>
<proteinExistence type="predicted"/>
<dbReference type="PROSITE" id="PS51186">
    <property type="entry name" value="GNAT"/>
    <property type="match status" value="1"/>
</dbReference>
<dbReference type="SUPFAM" id="SSF55729">
    <property type="entry name" value="Acyl-CoA N-acyltransferases (Nat)"/>
    <property type="match status" value="1"/>
</dbReference>
<accession>A0AA40EXW1</accession>
<comment type="caution">
    <text evidence="2">The sequence shown here is derived from an EMBL/GenBank/DDBJ whole genome shotgun (WGS) entry which is preliminary data.</text>
</comment>
<dbReference type="Proteomes" id="UP001172159">
    <property type="component" value="Unassembled WGS sequence"/>
</dbReference>
<dbReference type="Gene3D" id="3.40.630.30">
    <property type="match status" value="1"/>
</dbReference>
<evidence type="ECO:0000313" key="2">
    <source>
        <dbReference type="EMBL" id="KAK0747565.1"/>
    </source>
</evidence>
<gene>
    <name evidence="2" type="ORF">B0T21DRAFT_278984</name>
</gene>
<name>A0AA40EXW1_9PEZI</name>
<reference evidence="2" key="1">
    <citation type="submission" date="2023-06" db="EMBL/GenBank/DDBJ databases">
        <title>Genome-scale phylogeny and comparative genomics of the fungal order Sordariales.</title>
        <authorList>
            <consortium name="Lawrence Berkeley National Laboratory"/>
            <person name="Hensen N."/>
            <person name="Bonometti L."/>
            <person name="Westerberg I."/>
            <person name="Brannstrom I.O."/>
            <person name="Guillou S."/>
            <person name="Cros-Aarteil S."/>
            <person name="Calhoun S."/>
            <person name="Haridas S."/>
            <person name="Kuo A."/>
            <person name="Mondo S."/>
            <person name="Pangilinan J."/>
            <person name="Riley R."/>
            <person name="Labutti K."/>
            <person name="Andreopoulos B."/>
            <person name="Lipzen A."/>
            <person name="Chen C."/>
            <person name="Yanf M."/>
            <person name="Daum C."/>
            <person name="Ng V."/>
            <person name="Clum A."/>
            <person name="Steindorff A."/>
            <person name="Ohm R."/>
            <person name="Martin F."/>
            <person name="Silar P."/>
            <person name="Natvig D."/>
            <person name="Lalanne C."/>
            <person name="Gautier V."/>
            <person name="Ament-Velasquez S.L."/>
            <person name="Kruys A."/>
            <person name="Hutchinson M.I."/>
            <person name="Powell A.J."/>
            <person name="Barry K."/>
            <person name="Miller A.N."/>
            <person name="Grigoriev I.V."/>
            <person name="Debuchy R."/>
            <person name="Gladieux P."/>
            <person name="Thoren M.H."/>
            <person name="Johannesson H."/>
        </authorList>
    </citation>
    <scope>NUCLEOTIDE SEQUENCE</scope>
    <source>
        <strain evidence="2">CBS 540.89</strain>
    </source>
</reference>
<dbReference type="GO" id="GO:0008999">
    <property type="term" value="F:protein-N-terminal-alanine acetyltransferase activity"/>
    <property type="evidence" value="ECO:0007669"/>
    <property type="project" value="TreeGrafter"/>
</dbReference>
<protein>
    <submittedName>
        <fullName evidence="2">Acyl-CoA N-acyltransferase</fullName>
    </submittedName>
</protein>
<dbReference type="EMBL" id="JAUKTV010000001">
    <property type="protein sequence ID" value="KAK0747565.1"/>
    <property type="molecule type" value="Genomic_DNA"/>
</dbReference>
<dbReference type="InterPro" id="IPR000182">
    <property type="entry name" value="GNAT_dom"/>
</dbReference>
<dbReference type="AlphaFoldDB" id="A0AA40EXW1"/>
<dbReference type="PANTHER" id="PTHR43441">
    <property type="entry name" value="RIBOSOMAL-PROTEIN-SERINE ACETYLTRANSFERASE"/>
    <property type="match status" value="1"/>
</dbReference>
<sequence length="193" mass="21408">MASGPYTTTEEFVSQFLDKTSGSNPGWFTFAVIDKTRPRSAEDEEGELAGMMSFMDTSTLHLSTEIGCIVILPKYQRTHVTTNAVGLMLQFAFAAPEYGGMGLRRVQWKTSSMNTASIKTAERLGFRKEGVLRWHMVFRGGEERQKVGNGRVLPPGSGRGDYGRDTVVLGLCWDDWWEGGGREKVEGLMARGK</sequence>
<feature type="domain" description="N-acetyltransferase" evidence="1">
    <location>
        <begin position="1"/>
        <end position="148"/>
    </location>
</feature>
<dbReference type="Pfam" id="PF13302">
    <property type="entry name" value="Acetyltransf_3"/>
    <property type="match status" value="1"/>
</dbReference>
<evidence type="ECO:0000313" key="3">
    <source>
        <dbReference type="Proteomes" id="UP001172159"/>
    </source>
</evidence>